<dbReference type="Pfam" id="PF13359">
    <property type="entry name" value="DDE_Tnp_4"/>
    <property type="match status" value="1"/>
</dbReference>
<feature type="domain" description="DDE Tnp4" evidence="4">
    <location>
        <begin position="106"/>
        <end position="266"/>
    </location>
</feature>
<dbReference type="AlphaFoldDB" id="A0AAW2YKS4"/>
<protein>
    <recommendedName>
        <fullName evidence="4">DDE Tnp4 domain-containing protein</fullName>
    </recommendedName>
</protein>
<proteinExistence type="predicted"/>
<comment type="cofactor">
    <cofactor evidence="1">
        <name>a divalent metal cation</name>
        <dbReference type="ChEBI" id="CHEBI:60240"/>
    </cofactor>
</comment>
<evidence type="ECO:0000256" key="3">
    <source>
        <dbReference type="SAM" id="MobiDB-lite"/>
    </source>
</evidence>
<keyword evidence="2" id="KW-0479">Metal-binding</keyword>
<feature type="compositionally biased region" description="Basic and acidic residues" evidence="3">
    <location>
        <begin position="394"/>
        <end position="407"/>
    </location>
</feature>
<dbReference type="GO" id="GO:0046872">
    <property type="term" value="F:metal ion binding"/>
    <property type="evidence" value="ECO:0007669"/>
    <property type="project" value="UniProtKB-KW"/>
</dbReference>
<reference evidence="5 6" key="1">
    <citation type="submission" date="2024-03" db="EMBL/GenBank/DDBJ databases">
        <title>The Acrasis kona genome and developmental transcriptomes reveal deep origins of eukaryotic multicellular pathways.</title>
        <authorList>
            <person name="Sheikh S."/>
            <person name="Fu C.-J."/>
            <person name="Brown M.W."/>
            <person name="Baldauf S.L."/>
        </authorList>
    </citation>
    <scope>NUCLEOTIDE SEQUENCE [LARGE SCALE GENOMIC DNA]</scope>
    <source>
        <strain evidence="5 6">ATCC MYA-3509</strain>
    </source>
</reference>
<keyword evidence="6" id="KW-1185">Reference proteome</keyword>
<dbReference type="EMBL" id="JAOPGA020000197">
    <property type="protein sequence ID" value="KAL0477591.1"/>
    <property type="molecule type" value="Genomic_DNA"/>
</dbReference>
<evidence type="ECO:0000313" key="6">
    <source>
        <dbReference type="Proteomes" id="UP001431209"/>
    </source>
</evidence>
<evidence type="ECO:0000256" key="1">
    <source>
        <dbReference type="ARBA" id="ARBA00001968"/>
    </source>
</evidence>
<comment type="caution">
    <text evidence="5">The sequence shown here is derived from an EMBL/GenBank/DDBJ whole genome shotgun (WGS) entry which is preliminary data.</text>
</comment>
<feature type="region of interest" description="Disordered" evidence="3">
    <location>
        <begin position="393"/>
        <end position="424"/>
    </location>
</feature>
<evidence type="ECO:0000313" key="5">
    <source>
        <dbReference type="EMBL" id="KAL0477591.1"/>
    </source>
</evidence>
<sequence>MDDLQTFLTYIEDNIECSIPYGFTKEQVGMILVHYMMFHDQISTKTTKYEYGLPGNDITRILDKVDKALLDFSKLEIAWGTYNDRKEVAQRELPRQLLNICPTFIVDGTHIPCKYGKPCSHFGLELDSDRSYKLQTPAVNFQVAINNSMQAIWVDEGQPGGVHDMRGIWRSDLERIVDLDRDVAMGDLGYLNDRILFRILTPYKKPAERELNQMEKRYNEVFNGHRIMIEQFFGFLKLKFPMFRCGYRGPIKHLQTLFCLAVAFTNMSIRRGNHTEREKRDAELFEKREQRHYEDEPYQFRGNVENLPEFRRRQRFGRVVTNRNDRQEEDQLWNLAAHRRGDRERYEAAARNVERNNQERQREDYDYSQERFRVLLEHRQQIEDEIQRQFQVGERIRRPNNEDEPRAQRRRINPLLDINNLGAE</sequence>
<gene>
    <name evidence="5" type="ORF">AKO1_002223</name>
</gene>
<dbReference type="Proteomes" id="UP001431209">
    <property type="component" value="Unassembled WGS sequence"/>
</dbReference>
<name>A0AAW2YKS4_9EUKA</name>
<evidence type="ECO:0000259" key="4">
    <source>
        <dbReference type="Pfam" id="PF13359"/>
    </source>
</evidence>
<organism evidence="5 6">
    <name type="scientific">Acrasis kona</name>
    <dbReference type="NCBI Taxonomy" id="1008807"/>
    <lineage>
        <taxon>Eukaryota</taxon>
        <taxon>Discoba</taxon>
        <taxon>Heterolobosea</taxon>
        <taxon>Tetramitia</taxon>
        <taxon>Eutetramitia</taxon>
        <taxon>Acrasidae</taxon>
        <taxon>Acrasis</taxon>
    </lineage>
</organism>
<accession>A0AAW2YKS4</accession>
<dbReference type="InterPro" id="IPR027806">
    <property type="entry name" value="HARBI1_dom"/>
</dbReference>
<evidence type="ECO:0000256" key="2">
    <source>
        <dbReference type="ARBA" id="ARBA00022723"/>
    </source>
</evidence>